<evidence type="ECO:0000313" key="3">
    <source>
        <dbReference type="Proteomes" id="UP000192639"/>
    </source>
</evidence>
<proteinExistence type="predicted"/>
<comment type="caution">
    <text evidence="2">The sequence shown here is derived from an EMBL/GenBank/DDBJ whole genome shotgun (WGS) entry which is preliminary data.</text>
</comment>
<accession>A0A1Y1S4J3</accession>
<dbReference type="EMBL" id="LWDP01000117">
    <property type="protein sequence ID" value="ORD93297.1"/>
    <property type="molecule type" value="Genomic_DNA"/>
</dbReference>
<organism evidence="2 3">
    <name type="scientific">Enterospora canceri</name>
    <dbReference type="NCBI Taxonomy" id="1081671"/>
    <lineage>
        <taxon>Eukaryota</taxon>
        <taxon>Fungi</taxon>
        <taxon>Fungi incertae sedis</taxon>
        <taxon>Microsporidia</taxon>
        <taxon>Enterocytozoonidae</taxon>
        <taxon>Enterospora</taxon>
    </lineage>
</organism>
<dbReference type="Proteomes" id="UP000192639">
    <property type="component" value="Unassembled WGS sequence"/>
</dbReference>
<dbReference type="AlphaFoldDB" id="A0A1Y1S4J3"/>
<keyword evidence="3" id="KW-1185">Reference proteome</keyword>
<reference evidence="2 3" key="1">
    <citation type="journal article" date="2017" name="Environ. Microbiol.">
        <title>Decay of the glycolytic pathway and adaptation to intranuclear parasitism within Enterocytozoonidae microsporidia.</title>
        <authorList>
            <person name="Wiredu Boakye D."/>
            <person name="Jaroenlak P."/>
            <person name="Prachumwat A."/>
            <person name="Williams T.A."/>
            <person name="Bateman K.S."/>
            <person name="Itsathitphaisarn O."/>
            <person name="Sritunyalucksana K."/>
            <person name="Paszkiewicz K.H."/>
            <person name="Moore K.A."/>
            <person name="Stentiford G.D."/>
            <person name="Williams B.A."/>
        </authorList>
    </citation>
    <scope>NUCLEOTIDE SEQUENCE [LARGE SCALE GENOMIC DNA]</scope>
    <source>
        <strain evidence="2 3">GB1</strain>
    </source>
</reference>
<sequence length="291" mass="34056">MLKEYAMRFKQHGIVLRYNKLMCKFCRCRAIFLNLSGIKQHISTNSHLSNEQTILESRKKQLIQEQLPEKVAKAFLEADIPLKKLRIPAIKELFQSMGFICPAESTTRRFVDKINNEMNMQIKSHLYNKLLFLMFDGSCKAGLHYINIMAGDIEEPSKKYLINQIVTVESETSERLFTYINDSLSLFNLHFTDVKMIISDGAPYNTKLKKLIKRQERSIVFITCFMHLLHNCAMKIRQTYKLTDQFIASVKDITVRCNKYRDLIEFVGKPPSVVEYVARMCHMVLFELFWG</sequence>
<dbReference type="VEuPathDB" id="MicrosporidiaDB:ECANGB1_289"/>
<name>A0A1Y1S4J3_9MICR</name>
<feature type="domain" description="C2H2-type" evidence="1">
    <location>
        <begin position="23"/>
        <end position="47"/>
    </location>
</feature>
<protein>
    <recommendedName>
        <fullName evidence="1">C2H2-type domain-containing protein</fullName>
    </recommendedName>
</protein>
<gene>
    <name evidence="2" type="ORF">ECANGB1_289</name>
</gene>
<dbReference type="PROSITE" id="PS00028">
    <property type="entry name" value="ZINC_FINGER_C2H2_1"/>
    <property type="match status" value="1"/>
</dbReference>
<dbReference type="OrthoDB" id="6604921at2759"/>
<evidence type="ECO:0000259" key="1">
    <source>
        <dbReference type="PROSITE" id="PS00028"/>
    </source>
</evidence>
<evidence type="ECO:0000313" key="2">
    <source>
        <dbReference type="EMBL" id="ORD93297.1"/>
    </source>
</evidence>
<dbReference type="InterPro" id="IPR013087">
    <property type="entry name" value="Znf_C2H2_type"/>
</dbReference>